<protein>
    <recommendedName>
        <fullName evidence="3">Gag-Pol polyprotein</fullName>
    </recommendedName>
</protein>
<accession>A0A699KI38</accession>
<evidence type="ECO:0000256" key="1">
    <source>
        <dbReference type="SAM" id="MobiDB-lite"/>
    </source>
</evidence>
<proteinExistence type="predicted"/>
<dbReference type="AlphaFoldDB" id="A0A699KI38"/>
<sequence>LAHMEDSQGVNVSLDSGFPLNVITRLTPSDSTDSPSLTSVDQDAPSPNNDPFFAIPIPELNYEDSSSRDVIPTNSYKEALKESCWIEAMQEELNEFKRLEV</sequence>
<feature type="non-terminal residue" evidence="2">
    <location>
        <position position="1"/>
    </location>
</feature>
<feature type="region of interest" description="Disordered" evidence="1">
    <location>
        <begin position="25"/>
        <end position="52"/>
    </location>
</feature>
<organism evidence="2">
    <name type="scientific">Tanacetum cinerariifolium</name>
    <name type="common">Dalmatian daisy</name>
    <name type="synonym">Chrysanthemum cinerariifolium</name>
    <dbReference type="NCBI Taxonomy" id="118510"/>
    <lineage>
        <taxon>Eukaryota</taxon>
        <taxon>Viridiplantae</taxon>
        <taxon>Streptophyta</taxon>
        <taxon>Embryophyta</taxon>
        <taxon>Tracheophyta</taxon>
        <taxon>Spermatophyta</taxon>
        <taxon>Magnoliopsida</taxon>
        <taxon>eudicotyledons</taxon>
        <taxon>Gunneridae</taxon>
        <taxon>Pentapetalae</taxon>
        <taxon>asterids</taxon>
        <taxon>campanulids</taxon>
        <taxon>Asterales</taxon>
        <taxon>Asteraceae</taxon>
        <taxon>Asteroideae</taxon>
        <taxon>Anthemideae</taxon>
        <taxon>Anthemidinae</taxon>
        <taxon>Tanacetum</taxon>
    </lineage>
</organism>
<evidence type="ECO:0008006" key="3">
    <source>
        <dbReference type="Google" id="ProtNLM"/>
    </source>
</evidence>
<comment type="caution">
    <text evidence="2">The sequence shown here is derived from an EMBL/GenBank/DDBJ whole genome shotgun (WGS) entry which is preliminary data.</text>
</comment>
<name>A0A699KI38_TANCI</name>
<gene>
    <name evidence="2" type="ORF">Tci_663189</name>
</gene>
<feature type="compositionally biased region" description="Low complexity" evidence="1">
    <location>
        <begin position="26"/>
        <end position="39"/>
    </location>
</feature>
<evidence type="ECO:0000313" key="2">
    <source>
        <dbReference type="EMBL" id="GFA91217.1"/>
    </source>
</evidence>
<dbReference type="EMBL" id="BKCJ010512740">
    <property type="protein sequence ID" value="GFA91217.1"/>
    <property type="molecule type" value="Genomic_DNA"/>
</dbReference>
<reference evidence="2" key="1">
    <citation type="journal article" date="2019" name="Sci. Rep.">
        <title>Draft genome of Tanacetum cinerariifolium, the natural source of mosquito coil.</title>
        <authorList>
            <person name="Yamashiro T."/>
            <person name="Shiraishi A."/>
            <person name="Satake H."/>
            <person name="Nakayama K."/>
        </authorList>
    </citation>
    <scope>NUCLEOTIDE SEQUENCE</scope>
</reference>